<protein>
    <recommendedName>
        <fullName evidence="2">Putative 4-hydroxy-4-methyl-2-oxoglutarate aldolase</fullName>
    </recommendedName>
    <alternativeName>
        <fullName evidence="3">Regulator of ribonuclease activity homolog</fullName>
    </alternativeName>
    <alternativeName>
        <fullName evidence="4">RraA-like protein</fullName>
    </alternativeName>
</protein>
<gene>
    <name evidence="5" type="ORF">GCM10007923_16290</name>
</gene>
<dbReference type="PANTHER" id="PTHR33254:SF4">
    <property type="entry name" value="4-HYDROXY-4-METHYL-2-OXOGLUTARATE ALDOLASE 3-RELATED"/>
    <property type="match status" value="1"/>
</dbReference>
<evidence type="ECO:0000256" key="1">
    <source>
        <dbReference type="ARBA" id="ARBA00001968"/>
    </source>
</evidence>
<evidence type="ECO:0000313" key="5">
    <source>
        <dbReference type="EMBL" id="GLR50423.1"/>
    </source>
</evidence>
<comment type="cofactor">
    <cofactor evidence="1">
        <name>a divalent metal cation</name>
        <dbReference type="ChEBI" id="CHEBI:60240"/>
    </cofactor>
</comment>
<dbReference type="CDD" id="cd16841">
    <property type="entry name" value="RraA_family"/>
    <property type="match status" value="1"/>
</dbReference>
<accession>A0ABQ5ZCN5</accession>
<sequence length="189" mass="19403">MDELGLPQNAGGGYRLLGGAGGTVFGRAFTVKQGLAEPGQPGVVRQGEAALSLASPGDILVIDADGNTDIATWGEGHSLRAQANGLNGIVLHGVTRDAEALAAGSLPVLCRGTSPLRSKGRFHSVSVGAPVTVAGVRIAPGDLVAVSLDGLVCIPREFADRVLAKAEAIQGLEEERDAILRQQRPSARR</sequence>
<reference evidence="6" key="1">
    <citation type="journal article" date="2019" name="Int. J. Syst. Evol. Microbiol.">
        <title>The Global Catalogue of Microorganisms (GCM) 10K type strain sequencing project: providing services to taxonomists for standard genome sequencing and annotation.</title>
        <authorList>
            <consortium name="The Broad Institute Genomics Platform"/>
            <consortium name="The Broad Institute Genome Sequencing Center for Infectious Disease"/>
            <person name="Wu L."/>
            <person name="Ma J."/>
        </authorList>
    </citation>
    <scope>NUCLEOTIDE SEQUENCE [LARGE SCALE GENOMIC DNA]</scope>
    <source>
        <strain evidence="6">NBRC 102122</strain>
    </source>
</reference>
<dbReference type="PANTHER" id="PTHR33254">
    <property type="entry name" value="4-HYDROXY-4-METHYL-2-OXOGLUTARATE ALDOLASE 3-RELATED"/>
    <property type="match status" value="1"/>
</dbReference>
<keyword evidence="6" id="KW-1185">Reference proteome</keyword>
<evidence type="ECO:0000256" key="3">
    <source>
        <dbReference type="ARBA" id="ARBA00029596"/>
    </source>
</evidence>
<dbReference type="EMBL" id="BSOP01000013">
    <property type="protein sequence ID" value="GLR50423.1"/>
    <property type="molecule type" value="Genomic_DNA"/>
</dbReference>
<comment type="caution">
    <text evidence="5">The sequence shown here is derived from an EMBL/GenBank/DDBJ whole genome shotgun (WGS) entry which is preliminary data.</text>
</comment>
<dbReference type="InterPro" id="IPR005493">
    <property type="entry name" value="RraA/RraA-like"/>
</dbReference>
<evidence type="ECO:0000313" key="6">
    <source>
        <dbReference type="Proteomes" id="UP001156702"/>
    </source>
</evidence>
<evidence type="ECO:0000256" key="4">
    <source>
        <dbReference type="ARBA" id="ARBA00030169"/>
    </source>
</evidence>
<dbReference type="InterPro" id="IPR036704">
    <property type="entry name" value="RraA/RraA-like_sf"/>
</dbReference>
<organism evidence="5 6">
    <name type="scientific">Shinella yambaruensis</name>
    <dbReference type="NCBI Taxonomy" id="415996"/>
    <lineage>
        <taxon>Bacteria</taxon>
        <taxon>Pseudomonadati</taxon>
        <taxon>Pseudomonadota</taxon>
        <taxon>Alphaproteobacteria</taxon>
        <taxon>Hyphomicrobiales</taxon>
        <taxon>Rhizobiaceae</taxon>
        <taxon>Shinella</taxon>
    </lineage>
</organism>
<evidence type="ECO:0000256" key="2">
    <source>
        <dbReference type="ARBA" id="ARBA00016549"/>
    </source>
</evidence>
<dbReference type="SUPFAM" id="SSF89562">
    <property type="entry name" value="RraA-like"/>
    <property type="match status" value="1"/>
</dbReference>
<dbReference type="Gene3D" id="3.50.30.40">
    <property type="entry name" value="Ribonuclease E inhibitor RraA/RraA-like"/>
    <property type="match status" value="1"/>
</dbReference>
<proteinExistence type="predicted"/>
<dbReference type="Pfam" id="PF03737">
    <property type="entry name" value="RraA-like"/>
    <property type="match status" value="1"/>
</dbReference>
<name>A0ABQ5ZCN5_9HYPH</name>
<dbReference type="Proteomes" id="UP001156702">
    <property type="component" value="Unassembled WGS sequence"/>
</dbReference>